<sequence length="122" mass="13075">MFSAPGAVWRRATEYARQLSGFGPGDSQETCYGVCEAAVRIWAGRLAAASGGGCGNGGDRDGGRGSGSIGGGNNSNGRACGREPGYVIGKWLQRWIAYWRSTGDDYRRWKRATRLGRRAVLL</sequence>
<evidence type="ECO:0000256" key="1">
    <source>
        <dbReference type="SAM" id="MobiDB-lite"/>
    </source>
</evidence>
<reference evidence="2 3" key="2">
    <citation type="submission" date="2018-11" db="EMBL/GenBank/DDBJ databases">
        <authorList>
            <consortium name="Pathogen Informatics"/>
        </authorList>
    </citation>
    <scope>NUCLEOTIDE SEQUENCE [LARGE SCALE GENOMIC DNA]</scope>
</reference>
<protein>
    <submittedName>
        <fullName evidence="4">PPE family protein</fullName>
    </submittedName>
</protein>
<reference evidence="4" key="1">
    <citation type="submission" date="2016-06" db="UniProtKB">
        <authorList>
            <consortium name="WormBaseParasite"/>
        </authorList>
    </citation>
    <scope>IDENTIFICATION</scope>
</reference>
<feature type="compositionally biased region" description="Gly residues" evidence="1">
    <location>
        <begin position="64"/>
        <end position="74"/>
    </location>
</feature>
<dbReference type="AlphaFoldDB" id="A0A183TVB6"/>
<dbReference type="WBParaSite" id="TCNE_0000018501-mRNA-1">
    <property type="protein sequence ID" value="TCNE_0000018501-mRNA-1"/>
    <property type="gene ID" value="TCNE_0000018501"/>
</dbReference>
<gene>
    <name evidence="2" type="ORF">TCNE_LOCUS186</name>
</gene>
<name>A0A183TVB6_TOXCA</name>
<accession>A0A183TVB6</accession>
<proteinExistence type="predicted"/>
<dbReference type="Proteomes" id="UP000050794">
    <property type="component" value="Unassembled WGS sequence"/>
</dbReference>
<feature type="region of interest" description="Disordered" evidence="1">
    <location>
        <begin position="53"/>
        <end position="80"/>
    </location>
</feature>
<organism evidence="3 4">
    <name type="scientific">Toxocara canis</name>
    <name type="common">Canine roundworm</name>
    <dbReference type="NCBI Taxonomy" id="6265"/>
    <lineage>
        <taxon>Eukaryota</taxon>
        <taxon>Metazoa</taxon>
        <taxon>Ecdysozoa</taxon>
        <taxon>Nematoda</taxon>
        <taxon>Chromadorea</taxon>
        <taxon>Rhabditida</taxon>
        <taxon>Spirurina</taxon>
        <taxon>Ascaridomorpha</taxon>
        <taxon>Ascaridoidea</taxon>
        <taxon>Toxocaridae</taxon>
        <taxon>Toxocara</taxon>
    </lineage>
</organism>
<evidence type="ECO:0000313" key="3">
    <source>
        <dbReference type="Proteomes" id="UP000050794"/>
    </source>
</evidence>
<keyword evidence="3" id="KW-1185">Reference proteome</keyword>
<evidence type="ECO:0000313" key="2">
    <source>
        <dbReference type="EMBL" id="VDM23787.1"/>
    </source>
</evidence>
<dbReference type="EMBL" id="UYWY01000065">
    <property type="protein sequence ID" value="VDM23787.1"/>
    <property type="molecule type" value="Genomic_DNA"/>
</dbReference>
<evidence type="ECO:0000313" key="4">
    <source>
        <dbReference type="WBParaSite" id="TCNE_0000018501-mRNA-1"/>
    </source>
</evidence>